<dbReference type="PANTHER" id="PTHR43117">
    <property type="entry name" value="OSMOPROTECTANT IMPORT ATP-BINDING PROTEIN OSMV"/>
    <property type="match status" value="1"/>
</dbReference>
<protein>
    <recommendedName>
        <fullName evidence="10">Quaternary amine transport ATP-binding protein</fullName>
        <ecNumber evidence="10">7.6.2.9</ecNumber>
    </recommendedName>
</protein>
<evidence type="ECO:0000256" key="9">
    <source>
        <dbReference type="PROSITE-ProRule" id="PRU00703"/>
    </source>
</evidence>
<dbReference type="PANTHER" id="PTHR43117:SF3">
    <property type="entry name" value="CHOLINE TRANSPORT ATP-BINDING PROTEIN OPUBA"/>
    <property type="match status" value="1"/>
</dbReference>
<reference evidence="13 14" key="1">
    <citation type="submission" date="2014-11" db="EMBL/GenBank/DDBJ databases">
        <title>Genome sequence and analysis of novel Kurthia sp.</title>
        <authorList>
            <person name="Lawson J.N."/>
            <person name="Gonzalez J.E."/>
            <person name="Rinauldi L."/>
            <person name="Xuan Z."/>
            <person name="Firman A."/>
            <person name="Shaddox L."/>
            <person name="Trudeau A."/>
            <person name="Shah S."/>
            <person name="Reiman D."/>
        </authorList>
    </citation>
    <scope>NUCLEOTIDE SEQUENCE [LARGE SCALE GENOMIC DNA]</scope>
    <source>
        <strain evidence="13 14">3B1D</strain>
    </source>
</reference>
<comment type="catalytic activity">
    <reaction evidence="7">
        <text>a quaternary ammonium(out) + ATP + H2O = a quaternary ammonium(in) + ADP + phosphate + H(+)</text>
        <dbReference type="Rhea" id="RHEA:11036"/>
        <dbReference type="ChEBI" id="CHEBI:15377"/>
        <dbReference type="ChEBI" id="CHEBI:15378"/>
        <dbReference type="ChEBI" id="CHEBI:30616"/>
        <dbReference type="ChEBI" id="CHEBI:35267"/>
        <dbReference type="ChEBI" id="CHEBI:43474"/>
        <dbReference type="ChEBI" id="CHEBI:456216"/>
        <dbReference type="EC" id="7.6.2.9"/>
    </reaction>
</comment>
<dbReference type="GO" id="GO:0015418">
    <property type="term" value="F:ABC-type quaternary ammonium compound transporting activity"/>
    <property type="evidence" value="ECO:0007669"/>
    <property type="project" value="UniProtKB-EC"/>
</dbReference>
<dbReference type="InterPro" id="IPR046342">
    <property type="entry name" value="CBS_dom_sf"/>
</dbReference>
<keyword evidence="2 10" id="KW-0813">Transport</keyword>
<dbReference type="Pfam" id="PF00005">
    <property type="entry name" value="ABC_tran"/>
    <property type="match status" value="1"/>
</dbReference>
<evidence type="ECO:0000313" key="13">
    <source>
        <dbReference type="EMBL" id="RUS52503.1"/>
    </source>
</evidence>
<comment type="subunit">
    <text evidence="10">The complex is probably composed of two ATP-binding proteins, two transmembrane proteins and a solute-binding protein.</text>
</comment>
<evidence type="ECO:0000259" key="12">
    <source>
        <dbReference type="PROSITE" id="PS51371"/>
    </source>
</evidence>
<dbReference type="GO" id="GO:0006865">
    <property type="term" value="P:amino acid transport"/>
    <property type="evidence" value="ECO:0007669"/>
    <property type="project" value="UniProtKB-UniRule"/>
</dbReference>
<dbReference type="CDD" id="cd03295">
    <property type="entry name" value="ABC_OpuCA_Osmoprotection"/>
    <property type="match status" value="1"/>
</dbReference>
<keyword evidence="3" id="KW-0677">Repeat</keyword>
<feature type="domain" description="CBS" evidence="12">
    <location>
        <begin position="254"/>
        <end position="310"/>
    </location>
</feature>
<keyword evidence="4 10" id="KW-0547">Nucleotide-binding</keyword>
<dbReference type="InterPro" id="IPR003593">
    <property type="entry name" value="AAA+_ATPase"/>
</dbReference>
<dbReference type="InterPro" id="IPR003439">
    <property type="entry name" value="ABC_transporter-like_ATP-bd"/>
</dbReference>
<evidence type="ECO:0000259" key="11">
    <source>
        <dbReference type="PROSITE" id="PS50893"/>
    </source>
</evidence>
<comment type="subcellular location">
    <subcellularLocation>
        <location evidence="10">Cell inner membrane</location>
        <topology evidence="10">Peripheral membrane protein</topology>
    </subcellularLocation>
</comment>
<evidence type="ECO:0000256" key="1">
    <source>
        <dbReference type="ARBA" id="ARBA00005417"/>
    </source>
</evidence>
<comment type="subunit">
    <text evidence="8">The complex is composed of two ATP-binding proteins (OpuCA), two transmembrane proteins (OpuCB and OpuCD) and a solute-binding protein (OpuCC).</text>
</comment>
<dbReference type="OrthoDB" id="9802264at2"/>
<accession>A0A433RQ12</accession>
<evidence type="ECO:0000256" key="7">
    <source>
        <dbReference type="ARBA" id="ARBA00052482"/>
    </source>
</evidence>
<dbReference type="CDD" id="cd04583">
    <property type="entry name" value="CBS_pair_ABC_OpuCA_assoc"/>
    <property type="match status" value="1"/>
</dbReference>
<dbReference type="InterPro" id="IPR027417">
    <property type="entry name" value="P-loop_NTPase"/>
</dbReference>
<keyword evidence="14" id="KW-1185">Reference proteome</keyword>
<dbReference type="PROSITE" id="PS51371">
    <property type="entry name" value="CBS"/>
    <property type="match status" value="2"/>
</dbReference>
<dbReference type="FunFam" id="3.40.50.300:FF:000425">
    <property type="entry name" value="Probable ABC transporter, ATP-binding subunit"/>
    <property type="match status" value="1"/>
</dbReference>
<dbReference type="InterPro" id="IPR017871">
    <property type="entry name" value="ABC_transporter-like_CS"/>
</dbReference>
<dbReference type="InterPro" id="IPR000644">
    <property type="entry name" value="CBS_dom"/>
</dbReference>
<keyword evidence="10" id="KW-1003">Cell membrane</keyword>
<dbReference type="GO" id="GO:0005886">
    <property type="term" value="C:plasma membrane"/>
    <property type="evidence" value="ECO:0007669"/>
    <property type="project" value="UniProtKB-SubCell"/>
</dbReference>
<evidence type="ECO:0000256" key="2">
    <source>
        <dbReference type="ARBA" id="ARBA00022448"/>
    </source>
</evidence>
<evidence type="ECO:0000256" key="3">
    <source>
        <dbReference type="ARBA" id="ARBA00022737"/>
    </source>
</evidence>
<name>A0A433RQ12_9BACL</name>
<dbReference type="Gene3D" id="3.40.50.300">
    <property type="entry name" value="P-loop containing nucleotide triphosphate hydrolases"/>
    <property type="match status" value="1"/>
</dbReference>
<evidence type="ECO:0000313" key="14">
    <source>
        <dbReference type="Proteomes" id="UP000288623"/>
    </source>
</evidence>
<sequence length="378" mass="42572">MLKLEHLSKVYRGGKKAVDDLNIEVEKGEFIAFIGTSGSGKTTALRMINRMIEPTSGTITLNGENLMKKNPVALRRSIGYVIQQIGLMPHMTIRDNITLVPKLLKWSKEKKDQSAETLIDLVDLPRSYLDMYPAQLSGGQQQRIGVLRALAANQDIILMDEPFGALDPITRDTLQDLMKDLQQRLGKTVIFVTHDMDEAIKLADRICIMHNGQMVQFDTPDNILAAPANDFVREFIGSHRLIQNKPSAKLVDDVMIKPITISMEKSIDEAILMMVKRRVDTLFVVDGKEHLRGMITVEAITTNRNSTDTVSDVMTKDIYAVHTGTKLQDTVRRILRRNLNNIPVIDDEKHLVGLVTRANIVDIVYDTIWGDEETEKAE</sequence>
<evidence type="ECO:0000256" key="4">
    <source>
        <dbReference type="ARBA" id="ARBA00022741"/>
    </source>
</evidence>
<dbReference type="GO" id="GO:0031460">
    <property type="term" value="P:glycine betaine transport"/>
    <property type="evidence" value="ECO:0007669"/>
    <property type="project" value="InterPro"/>
</dbReference>
<evidence type="ECO:0000256" key="6">
    <source>
        <dbReference type="ARBA" id="ARBA00023122"/>
    </source>
</evidence>
<dbReference type="Gene3D" id="3.10.580.10">
    <property type="entry name" value="CBS-domain"/>
    <property type="match status" value="1"/>
</dbReference>
<dbReference type="SMART" id="SM00382">
    <property type="entry name" value="AAA"/>
    <property type="match status" value="1"/>
</dbReference>
<dbReference type="Pfam" id="PF00571">
    <property type="entry name" value="CBS"/>
    <property type="match status" value="2"/>
</dbReference>
<dbReference type="EC" id="7.6.2.9" evidence="10"/>
<dbReference type="RefSeq" id="WP_126991842.1">
    <property type="nucleotide sequence ID" value="NZ_JTFC01000042.1"/>
</dbReference>
<keyword evidence="10" id="KW-0472">Membrane</keyword>
<dbReference type="GO" id="GO:0016887">
    <property type="term" value="F:ATP hydrolysis activity"/>
    <property type="evidence" value="ECO:0007669"/>
    <property type="project" value="UniProtKB-UniRule"/>
</dbReference>
<proteinExistence type="inferred from homology"/>
<dbReference type="NCBIfam" id="TIGR01186">
    <property type="entry name" value="proV"/>
    <property type="match status" value="1"/>
</dbReference>
<dbReference type="SUPFAM" id="SSF52540">
    <property type="entry name" value="P-loop containing nucleoside triphosphate hydrolases"/>
    <property type="match status" value="1"/>
</dbReference>
<evidence type="ECO:0000256" key="10">
    <source>
        <dbReference type="RuleBase" id="RU369116"/>
    </source>
</evidence>
<organism evidence="13 14">
    <name type="scientific">Candidatus Kurthia intestinigallinarum</name>
    <dbReference type="NCBI Taxonomy" id="1562256"/>
    <lineage>
        <taxon>Bacteria</taxon>
        <taxon>Bacillati</taxon>
        <taxon>Bacillota</taxon>
        <taxon>Bacilli</taxon>
        <taxon>Bacillales</taxon>
        <taxon>Caryophanaceae</taxon>
        <taxon>Kurthia</taxon>
    </lineage>
</organism>
<comment type="similarity">
    <text evidence="1 10">Belongs to the ABC transporter superfamily.</text>
</comment>
<keyword evidence="10" id="KW-0997">Cell inner membrane</keyword>
<dbReference type="SUPFAM" id="SSF54631">
    <property type="entry name" value="CBS-domain pair"/>
    <property type="match status" value="1"/>
</dbReference>
<dbReference type="EMBL" id="JTFC01000042">
    <property type="protein sequence ID" value="RUS52503.1"/>
    <property type="molecule type" value="Genomic_DNA"/>
</dbReference>
<keyword evidence="6 9" id="KW-0129">CBS domain</keyword>
<dbReference type="PROSITE" id="PS00211">
    <property type="entry name" value="ABC_TRANSPORTER_1"/>
    <property type="match status" value="1"/>
</dbReference>
<dbReference type="GO" id="GO:0005524">
    <property type="term" value="F:ATP binding"/>
    <property type="evidence" value="ECO:0007669"/>
    <property type="project" value="UniProtKB-UniRule"/>
</dbReference>
<evidence type="ECO:0000256" key="5">
    <source>
        <dbReference type="ARBA" id="ARBA00022840"/>
    </source>
</evidence>
<keyword evidence="5 10" id="KW-0067">ATP-binding</keyword>
<comment type="caution">
    <text evidence="13">The sequence shown here is derived from an EMBL/GenBank/DDBJ whole genome shotgun (WGS) entry which is preliminary data.</text>
</comment>
<gene>
    <name evidence="13" type="ORF">QI30_17245</name>
</gene>
<feature type="domain" description="ABC transporter" evidence="11">
    <location>
        <begin position="2"/>
        <end position="236"/>
    </location>
</feature>
<dbReference type="AlphaFoldDB" id="A0A433RQ12"/>
<dbReference type="Proteomes" id="UP000288623">
    <property type="component" value="Unassembled WGS sequence"/>
</dbReference>
<feature type="domain" description="CBS" evidence="12">
    <location>
        <begin position="314"/>
        <end position="372"/>
    </location>
</feature>
<dbReference type="PROSITE" id="PS50893">
    <property type="entry name" value="ABC_TRANSPORTER_2"/>
    <property type="match status" value="1"/>
</dbReference>
<dbReference type="InterPro" id="IPR005892">
    <property type="entry name" value="Gly-betaine_transp_ATP-bd"/>
</dbReference>
<evidence type="ECO:0000256" key="8">
    <source>
        <dbReference type="ARBA" id="ARBA00063934"/>
    </source>
</evidence>
<dbReference type="SMART" id="SM00116">
    <property type="entry name" value="CBS"/>
    <property type="match status" value="2"/>
</dbReference>